<name>A0ABW3U1A6_9BACL</name>
<evidence type="ECO:0000313" key="3">
    <source>
        <dbReference type="Proteomes" id="UP001597231"/>
    </source>
</evidence>
<keyword evidence="1" id="KW-0812">Transmembrane</keyword>
<feature type="transmembrane region" description="Helical" evidence="1">
    <location>
        <begin position="172"/>
        <end position="203"/>
    </location>
</feature>
<dbReference type="EMBL" id="JBHTLT010000129">
    <property type="protein sequence ID" value="MFD1206760.1"/>
    <property type="molecule type" value="Genomic_DNA"/>
</dbReference>
<feature type="transmembrane region" description="Helical" evidence="1">
    <location>
        <begin position="25"/>
        <end position="47"/>
    </location>
</feature>
<dbReference type="Pfam" id="PF05975">
    <property type="entry name" value="EcsB"/>
    <property type="match status" value="1"/>
</dbReference>
<proteinExistence type="predicted"/>
<sequence>MKNLRELWGKRLAHYMNELQKYMKFIFTGHLAVVLLFAIGAAGYAYSEWLKDVPAGFPSAILTAVVIGAALTFSAPVTLLQPPDSVFFLPLETKLDRYMNRALRYTFFSQLPLPLILFIVAMPLLSATGLGESNMYLLLTGIILLLVKWLYVHTEFYFRYANEGNGVLFDRIVRFVLAASLLYVVIEGHVFFIPVIGLVMAIYDVIFKMKSAKVPFPYRHFISLEQNRMMRFYRFANYFTDVPHLMGSVSRRSYLNFVLRPAIFGKTKPQQFLLRRTLLRTDDTFWLWVRLTLLSIVGIILIPFPIVITIFVGALSFATAIQLLHSLKADDDFRMDMLFPEVDQTRFQAIRKTVSSAQWVQTAAVLITAFFIYGFSLTPFILSIVVIVISQLTIRRTNLQTEYD</sequence>
<reference evidence="3" key="1">
    <citation type="journal article" date="2019" name="Int. J. Syst. Evol. Microbiol.">
        <title>The Global Catalogue of Microorganisms (GCM) 10K type strain sequencing project: providing services to taxonomists for standard genome sequencing and annotation.</title>
        <authorList>
            <consortium name="The Broad Institute Genomics Platform"/>
            <consortium name="The Broad Institute Genome Sequencing Center for Infectious Disease"/>
            <person name="Wu L."/>
            <person name="Ma J."/>
        </authorList>
    </citation>
    <scope>NUCLEOTIDE SEQUENCE [LARGE SCALE GENOMIC DNA]</scope>
    <source>
        <strain evidence="3">CCUG 53915</strain>
    </source>
</reference>
<dbReference type="RefSeq" id="WP_336823894.1">
    <property type="nucleotide sequence ID" value="NZ_JBHTLT010000129.1"/>
</dbReference>
<feature type="transmembrane region" description="Helical" evidence="1">
    <location>
        <begin position="363"/>
        <end position="389"/>
    </location>
</feature>
<comment type="caution">
    <text evidence="2">The sequence shown here is derived from an EMBL/GenBank/DDBJ whole genome shotgun (WGS) entry which is preliminary data.</text>
</comment>
<organism evidence="2 3">
    <name type="scientific">Sporosarcina contaminans</name>
    <dbReference type="NCBI Taxonomy" id="633403"/>
    <lineage>
        <taxon>Bacteria</taxon>
        <taxon>Bacillati</taxon>
        <taxon>Bacillota</taxon>
        <taxon>Bacilli</taxon>
        <taxon>Bacillales</taxon>
        <taxon>Caryophanaceae</taxon>
        <taxon>Sporosarcina</taxon>
    </lineage>
</organism>
<feature type="transmembrane region" description="Helical" evidence="1">
    <location>
        <begin position="59"/>
        <end position="82"/>
    </location>
</feature>
<feature type="transmembrane region" description="Helical" evidence="1">
    <location>
        <begin position="136"/>
        <end position="152"/>
    </location>
</feature>
<dbReference type="PIRSF" id="PIRSF037259">
    <property type="entry name" value="EcsB_ABC"/>
    <property type="match status" value="1"/>
</dbReference>
<keyword evidence="1" id="KW-0472">Membrane</keyword>
<keyword evidence="1" id="KW-1133">Transmembrane helix</keyword>
<dbReference type="InterPro" id="IPR010288">
    <property type="entry name" value="EcsB_ABC"/>
</dbReference>
<dbReference type="Proteomes" id="UP001597231">
    <property type="component" value="Unassembled WGS sequence"/>
</dbReference>
<evidence type="ECO:0000256" key="1">
    <source>
        <dbReference type="SAM" id="Phobius"/>
    </source>
</evidence>
<keyword evidence="3" id="KW-1185">Reference proteome</keyword>
<protein>
    <submittedName>
        <fullName evidence="2">ABC transporter permease</fullName>
    </submittedName>
</protein>
<feature type="transmembrane region" description="Helical" evidence="1">
    <location>
        <begin position="285"/>
        <end position="318"/>
    </location>
</feature>
<gene>
    <name evidence="2" type="ORF">ACFQ38_16815</name>
</gene>
<feature type="transmembrane region" description="Helical" evidence="1">
    <location>
        <begin position="102"/>
        <end position="124"/>
    </location>
</feature>
<evidence type="ECO:0000313" key="2">
    <source>
        <dbReference type="EMBL" id="MFD1206760.1"/>
    </source>
</evidence>
<accession>A0ABW3U1A6</accession>